<name>A0A5E8A9G7_9SPHN</name>
<dbReference type="Pfam" id="PF20043">
    <property type="entry name" value="DUF6445"/>
    <property type="match status" value="1"/>
</dbReference>
<gene>
    <name evidence="1" type="ORF">SPHINGO391_500131</name>
</gene>
<dbReference type="Proteomes" id="UP000326857">
    <property type="component" value="Unassembled WGS sequence"/>
</dbReference>
<dbReference type="AlphaFoldDB" id="A0A5E8A9G7"/>
<dbReference type="EMBL" id="CABVLI010000046">
    <property type="protein sequence ID" value="VVT28092.1"/>
    <property type="molecule type" value="Genomic_DNA"/>
</dbReference>
<dbReference type="InterPro" id="IPR045617">
    <property type="entry name" value="DUF6445"/>
</dbReference>
<reference evidence="1 2" key="1">
    <citation type="submission" date="2019-09" db="EMBL/GenBank/DDBJ databases">
        <authorList>
            <person name="Dittami M. S."/>
        </authorList>
    </citation>
    <scope>NUCLEOTIDE SEQUENCE [LARGE SCALE GENOMIC DNA]</scope>
    <source>
        <strain evidence="1">SPHINGO391</strain>
    </source>
</reference>
<evidence type="ECO:0000313" key="2">
    <source>
        <dbReference type="Proteomes" id="UP000326857"/>
    </source>
</evidence>
<organism evidence="1 2">
    <name type="scientific">Sphingomonas aurantiaca</name>
    <dbReference type="NCBI Taxonomy" id="185949"/>
    <lineage>
        <taxon>Bacteria</taxon>
        <taxon>Pseudomonadati</taxon>
        <taxon>Pseudomonadota</taxon>
        <taxon>Alphaproteobacteria</taxon>
        <taxon>Sphingomonadales</taxon>
        <taxon>Sphingomonadaceae</taxon>
        <taxon>Sphingomonas</taxon>
    </lineage>
</organism>
<protein>
    <submittedName>
        <fullName evidence="1">Uncharacterized protein</fullName>
    </submittedName>
</protein>
<sequence length="223" mass="24239">MTTPDVRARRIGTEGEPVVVIDHFVPDPHALRIFAATQDYGRAGRHYPGIAASLPDSYMRDQGALIATIAKQVFGMSAGLSLLEARFSIVTMAPSALSIEQRLPHVDAVEPGRLALIHYLVPDETGGTAFYRHRSTGFETIDASRRDPYFAALNRDLVKHGAPESYIAGDTPLFERIARIDGVYNRALLYRSSLLHSGEIADGTSLASDPQTGRLTITGFFAG</sequence>
<evidence type="ECO:0000313" key="1">
    <source>
        <dbReference type="EMBL" id="VVT28092.1"/>
    </source>
</evidence>
<accession>A0A5E8A9G7</accession>
<proteinExistence type="predicted"/>
<dbReference type="RefSeq" id="WP_151991836.1">
    <property type="nucleotide sequence ID" value="NZ_LR701528.1"/>
</dbReference>